<dbReference type="OrthoDB" id="9799703at2"/>
<dbReference type="Proteomes" id="UP000295680">
    <property type="component" value="Unassembled WGS sequence"/>
</dbReference>
<protein>
    <submittedName>
        <fullName evidence="1">Uncharacterized protein</fullName>
    </submittedName>
</protein>
<sequence>MLGPDLPAPHELFDVDTWLRRWPSGTHRTELCRGVLVFSGEFDHRDVEIAQRAYPGRQVVLNEGGGIEIHPGNVPPPSIFKRRAHLRPV</sequence>
<keyword evidence="2" id="KW-1185">Reference proteome</keyword>
<organism evidence="1 2">
    <name type="scientific">Actinocrispum wychmicini</name>
    <dbReference type="NCBI Taxonomy" id="1213861"/>
    <lineage>
        <taxon>Bacteria</taxon>
        <taxon>Bacillati</taxon>
        <taxon>Actinomycetota</taxon>
        <taxon>Actinomycetes</taxon>
        <taxon>Pseudonocardiales</taxon>
        <taxon>Pseudonocardiaceae</taxon>
        <taxon>Actinocrispum</taxon>
    </lineage>
</organism>
<reference evidence="1 2" key="1">
    <citation type="submission" date="2019-03" db="EMBL/GenBank/DDBJ databases">
        <title>Genomic Encyclopedia of Type Strains, Phase IV (KMG-IV): sequencing the most valuable type-strain genomes for metagenomic binning, comparative biology and taxonomic classification.</title>
        <authorList>
            <person name="Goeker M."/>
        </authorList>
    </citation>
    <scope>NUCLEOTIDE SEQUENCE [LARGE SCALE GENOMIC DNA]</scope>
    <source>
        <strain evidence="1 2">DSM 45934</strain>
    </source>
</reference>
<evidence type="ECO:0000313" key="2">
    <source>
        <dbReference type="Proteomes" id="UP000295680"/>
    </source>
</evidence>
<accession>A0A4R2IHH2</accession>
<evidence type="ECO:0000313" key="1">
    <source>
        <dbReference type="EMBL" id="TCO44203.1"/>
    </source>
</evidence>
<gene>
    <name evidence="1" type="ORF">EV192_12526</name>
</gene>
<dbReference type="RefSeq" id="WP_132126451.1">
    <property type="nucleotide sequence ID" value="NZ_SLWS01000025.1"/>
</dbReference>
<dbReference type="AlphaFoldDB" id="A0A4R2IHH2"/>
<proteinExistence type="predicted"/>
<dbReference type="EMBL" id="SLWS01000025">
    <property type="protein sequence ID" value="TCO44203.1"/>
    <property type="molecule type" value="Genomic_DNA"/>
</dbReference>
<name>A0A4R2IHH2_9PSEU</name>
<comment type="caution">
    <text evidence="1">The sequence shown here is derived from an EMBL/GenBank/DDBJ whole genome shotgun (WGS) entry which is preliminary data.</text>
</comment>